<dbReference type="AlphaFoldDB" id="F4PRX4"/>
<evidence type="ECO:0000256" key="5">
    <source>
        <dbReference type="ARBA" id="ARBA00023163"/>
    </source>
</evidence>
<accession>F4PRX4</accession>
<evidence type="ECO:0000256" key="2">
    <source>
        <dbReference type="ARBA" id="ARBA00008767"/>
    </source>
</evidence>
<evidence type="ECO:0000313" key="9">
    <source>
        <dbReference type="EMBL" id="EGG21410.1"/>
    </source>
</evidence>
<dbReference type="EMBL" id="GL883010">
    <property type="protein sequence ID" value="EGG21410.1"/>
    <property type="molecule type" value="Genomic_DNA"/>
</dbReference>
<reference evidence="10" key="1">
    <citation type="journal article" date="2011" name="Genome Res.">
        <title>Phylogeny-wide analysis of social amoeba genomes highlights ancient origins for complex intercellular communication.</title>
        <authorList>
            <person name="Heidel A.J."/>
            <person name="Lawal H.M."/>
            <person name="Felder M."/>
            <person name="Schilde C."/>
            <person name="Helps N.R."/>
            <person name="Tunggal B."/>
            <person name="Rivero F."/>
            <person name="John U."/>
            <person name="Schleicher M."/>
            <person name="Eichinger L."/>
            <person name="Platzer M."/>
            <person name="Noegel A.A."/>
            <person name="Schaap P."/>
            <person name="Gloeckner G."/>
        </authorList>
    </citation>
    <scope>NUCLEOTIDE SEQUENCE [LARGE SCALE GENOMIC DNA]</scope>
    <source>
        <strain evidence="10">SH3</strain>
    </source>
</reference>
<evidence type="ECO:0000256" key="4">
    <source>
        <dbReference type="ARBA" id="ARBA00023015"/>
    </source>
</evidence>
<evidence type="ECO:0000256" key="3">
    <source>
        <dbReference type="ARBA" id="ARBA00017307"/>
    </source>
</evidence>
<feature type="compositionally biased region" description="Low complexity" evidence="7">
    <location>
        <begin position="345"/>
        <end position="362"/>
    </location>
</feature>
<feature type="region of interest" description="Disordered" evidence="7">
    <location>
        <begin position="237"/>
        <end position="368"/>
    </location>
</feature>
<dbReference type="CDD" id="cd08049">
    <property type="entry name" value="TAF8"/>
    <property type="match status" value="1"/>
</dbReference>
<comment type="similarity">
    <text evidence="2">Belongs to the TAF8 family.</text>
</comment>
<evidence type="ECO:0000259" key="8">
    <source>
        <dbReference type="SMART" id="SM00576"/>
    </source>
</evidence>
<dbReference type="PANTHER" id="PTHR46338">
    <property type="entry name" value="TRANSCRIPTION INITIATION FACTOR TFIID SUBUNIT 8"/>
    <property type="match status" value="1"/>
</dbReference>
<dbReference type="OrthoDB" id="436852at2759"/>
<keyword evidence="6" id="KW-0539">Nucleus</keyword>
<dbReference type="InterPro" id="IPR019473">
    <property type="entry name" value="TFIID_su8_C"/>
</dbReference>
<organism evidence="9 10">
    <name type="scientific">Cavenderia fasciculata</name>
    <name type="common">Slime mold</name>
    <name type="synonym">Dictyostelium fasciculatum</name>
    <dbReference type="NCBI Taxonomy" id="261658"/>
    <lineage>
        <taxon>Eukaryota</taxon>
        <taxon>Amoebozoa</taxon>
        <taxon>Evosea</taxon>
        <taxon>Eumycetozoa</taxon>
        <taxon>Dictyostelia</taxon>
        <taxon>Acytosteliales</taxon>
        <taxon>Cavenderiaceae</taxon>
        <taxon>Cavenderia</taxon>
    </lineage>
</organism>
<dbReference type="Pfam" id="PF07524">
    <property type="entry name" value="Bromo_TP"/>
    <property type="match status" value="1"/>
</dbReference>
<dbReference type="InterPro" id="IPR006565">
    <property type="entry name" value="BTP"/>
</dbReference>
<dbReference type="KEGG" id="dfa:DFA_01294"/>
<dbReference type="SUPFAM" id="SSF47113">
    <property type="entry name" value="Histone-fold"/>
    <property type="match status" value="1"/>
</dbReference>
<feature type="compositionally biased region" description="Low complexity" evidence="7">
    <location>
        <begin position="104"/>
        <end position="120"/>
    </location>
</feature>
<feature type="compositionally biased region" description="Polar residues" evidence="7">
    <location>
        <begin position="279"/>
        <end position="289"/>
    </location>
</feature>
<comment type="subcellular location">
    <subcellularLocation>
        <location evidence="1">Nucleus</location>
    </subcellularLocation>
</comment>
<sequence length="368" mass="41297">MSEAYARSLCKVVVAQLVKALGFTSISHAACEALTDIIKLYIEEIGTRAHSYSELACRTDSNFHDVRQAFTDMSVDMNDLSQYLLQADEIPFAKTFTPFPIPSVTNVSNNNNNNTSSSSSPLHTHNKKSTTTDNDQDNENNEEKEKDTKNDPNNNNKEKNNEETTSHFITKLGDDQHNEFPPNIPSFLPKFPDRHTFSKTPLYGEVITDPNALKKTKNKQKRKVEKNLIKLSSITTPTPITSYDLKNQKTNNNNNNNNEDHQDDQDNDTDNDFVDNRLNKQQPPQNSGIAPTPLHDINSTYFAKHDDMGRRNDELPRRGAGGEEDNERAKKRQKSERILALTHDNSSSSSSSSSSAQASNQNPSTPNL</sequence>
<dbReference type="OMA" id="SCRTDSN"/>
<keyword evidence="4" id="KW-0805">Transcription regulation</keyword>
<evidence type="ECO:0000256" key="7">
    <source>
        <dbReference type="SAM" id="MobiDB-lite"/>
    </source>
</evidence>
<dbReference type="Gene3D" id="1.10.20.10">
    <property type="entry name" value="Histone, subunit A"/>
    <property type="match status" value="1"/>
</dbReference>
<proteinExistence type="inferred from homology"/>
<feature type="region of interest" description="Disordered" evidence="7">
    <location>
        <begin position="173"/>
        <end position="192"/>
    </location>
</feature>
<dbReference type="RefSeq" id="XP_004359260.1">
    <property type="nucleotide sequence ID" value="XM_004359203.1"/>
</dbReference>
<dbReference type="Pfam" id="PF10406">
    <property type="entry name" value="TAF8_C"/>
    <property type="match status" value="1"/>
</dbReference>
<feature type="compositionally biased region" description="Low complexity" evidence="7">
    <location>
        <begin position="237"/>
        <end position="257"/>
    </location>
</feature>
<dbReference type="Proteomes" id="UP000007797">
    <property type="component" value="Unassembled WGS sequence"/>
</dbReference>
<dbReference type="STRING" id="1054147.F4PRX4"/>
<evidence type="ECO:0000256" key="1">
    <source>
        <dbReference type="ARBA" id="ARBA00004123"/>
    </source>
</evidence>
<dbReference type="GO" id="GO:0005669">
    <property type="term" value="C:transcription factor TFIID complex"/>
    <property type="evidence" value="ECO:0007669"/>
    <property type="project" value="InterPro"/>
</dbReference>
<feature type="domain" description="Bromodomain associated" evidence="8">
    <location>
        <begin position="3"/>
        <end position="79"/>
    </location>
</feature>
<feature type="compositionally biased region" description="Acidic residues" evidence="7">
    <location>
        <begin position="261"/>
        <end position="273"/>
    </location>
</feature>
<dbReference type="InterPro" id="IPR009072">
    <property type="entry name" value="Histone-fold"/>
</dbReference>
<feature type="compositionally biased region" description="Basic and acidic residues" evidence="7">
    <location>
        <begin position="141"/>
        <end position="163"/>
    </location>
</feature>
<keyword evidence="5" id="KW-0804">Transcription</keyword>
<dbReference type="PANTHER" id="PTHR46338:SF1">
    <property type="entry name" value="TRANSCRIPTION INITIATION FACTOR TFIID SUBUNIT 8"/>
    <property type="match status" value="1"/>
</dbReference>
<evidence type="ECO:0000313" key="10">
    <source>
        <dbReference type="Proteomes" id="UP000007797"/>
    </source>
</evidence>
<name>F4PRX4_CACFS</name>
<keyword evidence="10" id="KW-1185">Reference proteome</keyword>
<protein>
    <recommendedName>
        <fullName evidence="3">Transcription initiation factor TFIID subunit 8</fullName>
    </recommendedName>
</protein>
<evidence type="ECO:0000256" key="6">
    <source>
        <dbReference type="ARBA" id="ARBA00023242"/>
    </source>
</evidence>
<dbReference type="GO" id="GO:0046982">
    <property type="term" value="F:protein heterodimerization activity"/>
    <property type="evidence" value="ECO:0007669"/>
    <property type="project" value="InterPro"/>
</dbReference>
<dbReference type="GeneID" id="14872714"/>
<dbReference type="InterPro" id="IPR037818">
    <property type="entry name" value="TAF8"/>
</dbReference>
<dbReference type="SMART" id="SM00576">
    <property type="entry name" value="BTP"/>
    <property type="match status" value="1"/>
</dbReference>
<feature type="compositionally biased region" description="Basic and acidic residues" evidence="7">
    <location>
        <begin position="303"/>
        <end position="321"/>
    </location>
</feature>
<gene>
    <name evidence="9" type="ORF">DFA_01294</name>
</gene>
<feature type="region of interest" description="Disordered" evidence="7">
    <location>
        <begin position="104"/>
        <end position="163"/>
    </location>
</feature>